<evidence type="ECO:0000256" key="5">
    <source>
        <dbReference type="ARBA" id="ARBA00022989"/>
    </source>
</evidence>
<accession>A0AA39GPP3</accession>
<dbReference type="EMBL" id="JAPDFR010000002">
    <property type="protein sequence ID" value="KAK0389832.1"/>
    <property type="molecule type" value="Genomic_DNA"/>
</dbReference>
<evidence type="ECO:0000256" key="1">
    <source>
        <dbReference type="ARBA" id="ARBA00004141"/>
    </source>
</evidence>
<dbReference type="Pfam" id="PF07690">
    <property type="entry name" value="MFS_1"/>
    <property type="match status" value="1"/>
</dbReference>
<comment type="caution">
    <text evidence="10">The sequence shown here is derived from an EMBL/GenBank/DDBJ whole genome shotgun (WGS) entry which is preliminary data.</text>
</comment>
<feature type="compositionally biased region" description="Basic and acidic residues" evidence="7">
    <location>
        <begin position="16"/>
        <end position="38"/>
    </location>
</feature>
<evidence type="ECO:0000256" key="4">
    <source>
        <dbReference type="ARBA" id="ARBA00022692"/>
    </source>
</evidence>
<feature type="transmembrane region" description="Helical" evidence="8">
    <location>
        <begin position="357"/>
        <end position="378"/>
    </location>
</feature>
<protein>
    <recommendedName>
        <fullName evidence="9">Major facilitator superfamily (MFS) profile domain-containing protein</fullName>
    </recommendedName>
</protein>
<feature type="transmembrane region" description="Helical" evidence="8">
    <location>
        <begin position="253"/>
        <end position="275"/>
    </location>
</feature>
<organism evidence="10 11">
    <name type="scientific">Sarocladium strictum</name>
    <name type="common">Black bundle disease fungus</name>
    <name type="synonym">Acremonium strictum</name>
    <dbReference type="NCBI Taxonomy" id="5046"/>
    <lineage>
        <taxon>Eukaryota</taxon>
        <taxon>Fungi</taxon>
        <taxon>Dikarya</taxon>
        <taxon>Ascomycota</taxon>
        <taxon>Pezizomycotina</taxon>
        <taxon>Sordariomycetes</taxon>
        <taxon>Hypocreomycetidae</taxon>
        <taxon>Hypocreales</taxon>
        <taxon>Sarocladiaceae</taxon>
        <taxon>Sarocladium</taxon>
    </lineage>
</organism>
<dbReference type="FunFam" id="1.20.1250.20:FF:000171">
    <property type="entry name" value="MFS general substrate transporter"/>
    <property type="match status" value="1"/>
</dbReference>
<dbReference type="PANTHER" id="PTHR23511">
    <property type="entry name" value="SYNAPTIC VESICLE GLYCOPROTEIN 2"/>
    <property type="match status" value="1"/>
</dbReference>
<feature type="transmembrane region" description="Helical" evidence="8">
    <location>
        <begin position="448"/>
        <end position="468"/>
    </location>
</feature>
<evidence type="ECO:0000313" key="10">
    <source>
        <dbReference type="EMBL" id="KAK0389832.1"/>
    </source>
</evidence>
<keyword evidence="4 8" id="KW-0812">Transmembrane</keyword>
<feature type="transmembrane region" description="Helical" evidence="8">
    <location>
        <begin position="128"/>
        <end position="145"/>
    </location>
</feature>
<gene>
    <name evidence="10" type="ORF">NLU13_3405</name>
</gene>
<name>A0AA39GPP3_SARSR</name>
<evidence type="ECO:0000313" key="11">
    <source>
        <dbReference type="Proteomes" id="UP001175261"/>
    </source>
</evidence>
<dbReference type="PROSITE" id="PS00216">
    <property type="entry name" value="SUGAR_TRANSPORT_1"/>
    <property type="match status" value="1"/>
</dbReference>
<dbReference type="InterPro" id="IPR005829">
    <property type="entry name" value="Sugar_transporter_CS"/>
</dbReference>
<dbReference type="GO" id="GO:0016020">
    <property type="term" value="C:membrane"/>
    <property type="evidence" value="ECO:0007669"/>
    <property type="project" value="UniProtKB-SubCell"/>
</dbReference>
<dbReference type="InterPro" id="IPR011701">
    <property type="entry name" value="MFS"/>
</dbReference>
<feature type="domain" description="Major facilitator superfamily (MFS) profile" evidence="9">
    <location>
        <begin position="85"/>
        <end position="533"/>
    </location>
</feature>
<keyword evidence="11" id="KW-1185">Reference proteome</keyword>
<sequence length="538" mass="59135">MASSDVRPNTSPTLGDEEKMTSSPEPQDRILKDGRPSEGDAQTAHFSEIIGGDDVLGLQDLDPALNMKMHLVNDAIDEIGWTPYHTKLFFLNGFGYAVDSLILLFQSIISGQAYREFGEKGFENGMTIAVYVGMLTGAIVVGFSADVIGRKYAFNISLLVCSVSCILAGAMPSWASLGVFIALLGAGGGGNLVMDTTVFLEYLPGKKQWMLTFLAAWWGVGQTVAGFIAWGFMVPERWNCPDVETCTRDNNWGWRYVLFTGGALVLVLSVLRVTVVRLRETPKYQLGMGQDAELLETLHMLANKYNRTCSLTMEKLQACGDIRDLHRKKGFSVADTMVHFRGLFATRTIAISTSMIWFSWTLIGLAYPLWAVFLPVYLQNRGASLNRSEFETWRNYALTNVSSIPGPMVAGFMCNTRLGRKYTMVIGALLTMAFLIGYTRIKTKDQDVALSCTVSFCLNIYYGTLYAYTPEVLPSAHRGTGNGISVACNRIMGIMSAVIATYADTSTPAPLWICAALFVVMAAVSALFPFEPYGRRSS</sequence>
<evidence type="ECO:0000256" key="3">
    <source>
        <dbReference type="ARBA" id="ARBA00022448"/>
    </source>
</evidence>
<comment type="similarity">
    <text evidence="2">Belongs to the major facilitator superfamily.</text>
</comment>
<keyword evidence="6 8" id="KW-0472">Membrane</keyword>
<keyword evidence="3" id="KW-0813">Transport</keyword>
<keyword evidence="5 8" id="KW-1133">Transmembrane helix</keyword>
<feature type="region of interest" description="Disordered" evidence="7">
    <location>
        <begin position="1"/>
        <end position="40"/>
    </location>
</feature>
<feature type="transmembrane region" description="Helical" evidence="8">
    <location>
        <begin position="509"/>
        <end position="530"/>
    </location>
</feature>
<dbReference type="InterPro" id="IPR020846">
    <property type="entry name" value="MFS_dom"/>
</dbReference>
<evidence type="ECO:0000259" key="9">
    <source>
        <dbReference type="PROSITE" id="PS50850"/>
    </source>
</evidence>
<dbReference type="SUPFAM" id="SSF103473">
    <property type="entry name" value="MFS general substrate transporter"/>
    <property type="match status" value="1"/>
</dbReference>
<reference evidence="10" key="1">
    <citation type="submission" date="2022-10" db="EMBL/GenBank/DDBJ databases">
        <title>Determination and structural analysis of whole genome sequence of Sarocladium strictum F4-1.</title>
        <authorList>
            <person name="Hu L."/>
            <person name="Jiang Y."/>
        </authorList>
    </citation>
    <scope>NUCLEOTIDE SEQUENCE</scope>
    <source>
        <strain evidence="10">F4-1</strain>
    </source>
</reference>
<dbReference type="AlphaFoldDB" id="A0AA39GPP3"/>
<feature type="transmembrane region" description="Helical" evidence="8">
    <location>
        <begin position="152"/>
        <end position="171"/>
    </location>
</feature>
<dbReference type="InterPro" id="IPR036259">
    <property type="entry name" value="MFS_trans_sf"/>
</dbReference>
<dbReference type="CDD" id="cd17316">
    <property type="entry name" value="MFS_SV2_like"/>
    <property type="match status" value="1"/>
</dbReference>
<dbReference type="Gene3D" id="1.20.1250.20">
    <property type="entry name" value="MFS general substrate transporter like domains"/>
    <property type="match status" value="1"/>
</dbReference>
<dbReference type="PROSITE" id="PS50850">
    <property type="entry name" value="MFS"/>
    <property type="match status" value="1"/>
</dbReference>
<feature type="compositionally biased region" description="Polar residues" evidence="7">
    <location>
        <begin position="1"/>
        <end position="13"/>
    </location>
</feature>
<feature type="transmembrane region" description="Helical" evidence="8">
    <location>
        <begin position="422"/>
        <end position="441"/>
    </location>
</feature>
<feature type="transmembrane region" description="Helical" evidence="8">
    <location>
        <begin position="88"/>
        <end position="108"/>
    </location>
</feature>
<dbReference type="PANTHER" id="PTHR23511:SF4">
    <property type="entry name" value="MAJOR FACILITATOR SUPERFAMILY (MFS) PROFILE DOMAIN-CONTAINING PROTEIN"/>
    <property type="match status" value="1"/>
</dbReference>
<evidence type="ECO:0000256" key="6">
    <source>
        <dbReference type="ARBA" id="ARBA00023136"/>
    </source>
</evidence>
<evidence type="ECO:0000256" key="8">
    <source>
        <dbReference type="SAM" id="Phobius"/>
    </source>
</evidence>
<evidence type="ECO:0000256" key="2">
    <source>
        <dbReference type="ARBA" id="ARBA00008335"/>
    </source>
</evidence>
<proteinExistence type="inferred from homology"/>
<dbReference type="GO" id="GO:0022857">
    <property type="term" value="F:transmembrane transporter activity"/>
    <property type="evidence" value="ECO:0007669"/>
    <property type="project" value="InterPro"/>
</dbReference>
<feature type="transmembrane region" description="Helical" evidence="8">
    <location>
        <begin position="177"/>
        <end position="200"/>
    </location>
</feature>
<comment type="subcellular location">
    <subcellularLocation>
        <location evidence="1">Membrane</location>
        <topology evidence="1">Multi-pass membrane protein</topology>
    </subcellularLocation>
</comment>
<evidence type="ECO:0000256" key="7">
    <source>
        <dbReference type="SAM" id="MobiDB-lite"/>
    </source>
</evidence>
<dbReference type="Proteomes" id="UP001175261">
    <property type="component" value="Unassembled WGS sequence"/>
</dbReference>
<feature type="transmembrane region" description="Helical" evidence="8">
    <location>
        <begin position="212"/>
        <end position="233"/>
    </location>
</feature>